<keyword evidence="7 17" id="KW-0812">Transmembrane</keyword>
<dbReference type="GO" id="GO:0008137">
    <property type="term" value="F:NADH dehydrogenase (ubiquinone) activity"/>
    <property type="evidence" value="ECO:0007669"/>
    <property type="project" value="UniProtKB-EC"/>
</dbReference>
<comment type="function">
    <text evidence="17">Core subunit of the mitochondrial membrane respiratory chain NADH dehydrogenase (Complex I) which catalyzes electron transfer from NADH through the respiratory chain, using ubiquinone as an electron acceptor. Essential for the catalytic activity and assembly of complex I.</text>
</comment>
<dbReference type="InterPro" id="IPR001516">
    <property type="entry name" value="Proton_antipo_N"/>
</dbReference>
<protein>
    <recommendedName>
        <fullName evidence="4 17">NADH-ubiquinone oxidoreductase chain 5</fullName>
        <ecNumber evidence="3 17">7.1.1.2</ecNumber>
    </recommendedName>
</protein>
<organism evidence="21">
    <name type="scientific">Necremnus tutae</name>
    <dbReference type="NCBI Taxonomy" id="1615824"/>
    <lineage>
        <taxon>Eukaryota</taxon>
        <taxon>Metazoa</taxon>
        <taxon>Ecdysozoa</taxon>
        <taxon>Arthropoda</taxon>
        <taxon>Hexapoda</taxon>
        <taxon>Insecta</taxon>
        <taxon>Pterygota</taxon>
        <taxon>Neoptera</taxon>
        <taxon>Endopterygota</taxon>
        <taxon>Hymenoptera</taxon>
        <taxon>Apocrita</taxon>
        <taxon>Proctotrupomorpha</taxon>
        <taxon>Chalcidoidea</taxon>
        <taxon>Eulophidae</taxon>
        <taxon>Eulophinae</taxon>
        <taxon>Necremnus</taxon>
    </lineage>
</organism>
<evidence type="ECO:0000256" key="1">
    <source>
        <dbReference type="ARBA" id="ARBA00003257"/>
    </source>
</evidence>
<keyword evidence="12 17" id="KW-0520">NAD</keyword>
<dbReference type="PANTHER" id="PTHR42829:SF2">
    <property type="entry name" value="NADH-UBIQUINONE OXIDOREDUCTASE CHAIN 5"/>
    <property type="match status" value="1"/>
</dbReference>
<dbReference type="EMBL" id="MT916846">
    <property type="protein sequence ID" value="QOV03005.1"/>
    <property type="molecule type" value="Genomic_DNA"/>
</dbReference>
<feature type="transmembrane region" description="Helical" evidence="17">
    <location>
        <begin position="415"/>
        <end position="433"/>
    </location>
</feature>
<gene>
    <name evidence="21" type="primary">ND5</name>
</gene>
<dbReference type="InterPro" id="IPR010934">
    <property type="entry name" value="NADH_DH_su5_C"/>
</dbReference>
<evidence type="ECO:0000259" key="19">
    <source>
        <dbReference type="Pfam" id="PF00662"/>
    </source>
</evidence>
<feature type="transmembrane region" description="Helical" evidence="17">
    <location>
        <begin position="490"/>
        <end position="507"/>
    </location>
</feature>
<feature type="transmembrane region" description="Helical" evidence="17">
    <location>
        <begin position="51"/>
        <end position="78"/>
    </location>
</feature>
<evidence type="ECO:0000256" key="4">
    <source>
        <dbReference type="ARBA" id="ARBA00021096"/>
    </source>
</evidence>
<dbReference type="InterPro" id="IPR003945">
    <property type="entry name" value="NU5C-like"/>
</dbReference>
<feature type="transmembrane region" description="Helical" evidence="17">
    <location>
        <begin position="113"/>
        <end position="133"/>
    </location>
</feature>
<feature type="transmembrane region" description="Helical" evidence="17">
    <location>
        <begin position="170"/>
        <end position="189"/>
    </location>
</feature>
<dbReference type="PANTHER" id="PTHR42829">
    <property type="entry name" value="NADH-UBIQUINONE OXIDOREDUCTASE CHAIN 5"/>
    <property type="match status" value="1"/>
</dbReference>
<feature type="transmembrane region" description="Helical" evidence="17">
    <location>
        <begin position="210"/>
        <end position="228"/>
    </location>
</feature>
<keyword evidence="13 17" id="KW-0830">Ubiquinone</keyword>
<dbReference type="RefSeq" id="YP_010031610.1">
    <property type="nucleotide sequence ID" value="NC_053857.1"/>
</dbReference>
<dbReference type="Pfam" id="PF00662">
    <property type="entry name" value="Proton_antipo_N"/>
    <property type="match status" value="1"/>
</dbReference>
<dbReference type="Pfam" id="PF00361">
    <property type="entry name" value="Proton_antipo_M"/>
    <property type="match status" value="1"/>
</dbReference>
<accession>A0A7U3NJA3</accession>
<evidence type="ECO:0000256" key="6">
    <source>
        <dbReference type="ARBA" id="ARBA00022660"/>
    </source>
</evidence>
<keyword evidence="14 17" id="KW-0496">Mitochondrion</keyword>
<comment type="similarity">
    <text evidence="17">Belongs to the complex I subunit 5 family.</text>
</comment>
<dbReference type="Pfam" id="PF06455">
    <property type="entry name" value="NADH5_C"/>
    <property type="match status" value="1"/>
</dbReference>
<keyword evidence="15 17" id="KW-0472">Membrane</keyword>
<dbReference type="AlphaFoldDB" id="A0A7U3NJA3"/>
<comment type="function">
    <text evidence="1">Core subunit of the mitochondrial membrane respiratory chain NADH dehydrogenase (Complex I) that is believed to belong to the minimal assembly required for catalysis. Complex I functions in the transfer of electrons from NADH to the respiratory chain. The immediate electron acceptor for the enzyme is believed to be ubiquinone.</text>
</comment>
<feature type="domain" description="NADH:quinone oxidoreductase/Mrp antiporter transmembrane" evidence="18">
    <location>
        <begin position="107"/>
        <end position="379"/>
    </location>
</feature>
<name>A0A7U3NJA3_9HYME</name>
<evidence type="ECO:0000256" key="3">
    <source>
        <dbReference type="ARBA" id="ARBA00012944"/>
    </source>
</evidence>
<feature type="transmembrane region" description="Helical" evidence="17">
    <location>
        <begin position="7"/>
        <end position="31"/>
    </location>
</feature>
<evidence type="ECO:0000256" key="13">
    <source>
        <dbReference type="ARBA" id="ARBA00023075"/>
    </source>
</evidence>
<keyword evidence="5 17" id="KW-0813">Transport</keyword>
<feature type="transmembrane region" description="Helical" evidence="17">
    <location>
        <begin position="544"/>
        <end position="562"/>
    </location>
</feature>
<dbReference type="GO" id="GO:0003954">
    <property type="term" value="F:NADH dehydrogenase activity"/>
    <property type="evidence" value="ECO:0007669"/>
    <property type="project" value="TreeGrafter"/>
</dbReference>
<evidence type="ECO:0000259" key="20">
    <source>
        <dbReference type="Pfam" id="PF06455"/>
    </source>
</evidence>
<feature type="domain" description="NADH-Ubiquinone oxidoreductase (complex I) chain 5 N-terminal" evidence="19">
    <location>
        <begin position="42"/>
        <end position="91"/>
    </location>
</feature>
<reference evidence="21" key="1">
    <citation type="submission" date="2020-08" db="EMBL/GenBank/DDBJ databases">
        <title>Complete mitochondrial genome of a predominant parasitoid, Necremnus tutae (Hymenoptera: Eulophidae) of the south American tomato leafminer Tuta absoluta (Lepidoptera: Gelechiidae).</title>
        <authorList>
            <person name="Tian X."/>
            <person name="Zhang Y."/>
        </authorList>
    </citation>
    <scope>NUCLEOTIDE SEQUENCE</scope>
</reference>
<feature type="transmembrane region" description="Helical" evidence="17">
    <location>
        <begin position="268"/>
        <end position="286"/>
    </location>
</feature>
<evidence type="ECO:0000259" key="18">
    <source>
        <dbReference type="Pfam" id="PF00361"/>
    </source>
</evidence>
<comment type="subcellular location">
    <subcellularLocation>
        <location evidence="2">Mitochondrion inner membrane</location>
        <topology evidence="2">Multi-pass membrane protein</topology>
    </subcellularLocation>
</comment>
<evidence type="ECO:0000256" key="9">
    <source>
        <dbReference type="ARBA" id="ARBA00022967"/>
    </source>
</evidence>
<evidence type="ECO:0000256" key="16">
    <source>
        <dbReference type="ARBA" id="ARBA00049551"/>
    </source>
</evidence>
<feature type="transmembrane region" description="Helical" evidence="17">
    <location>
        <begin position="90"/>
        <end position="107"/>
    </location>
</feature>
<evidence type="ECO:0000256" key="7">
    <source>
        <dbReference type="ARBA" id="ARBA00022692"/>
    </source>
</evidence>
<dbReference type="EC" id="7.1.1.2" evidence="3 17"/>
<evidence type="ECO:0000256" key="12">
    <source>
        <dbReference type="ARBA" id="ARBA00023027"/>
    </source>
</evidence>
<keyword evidence="6" id="KW-0679">Respiratory chain</keyword>
<evidence type="ECO:0000256" key="2">
    <source>
        <dbReference type="ARBA" id="ARBA00004448"/>
    </source>
</evidence>
<dbReference type="GeneID" id="63376700"/>
<keyword evidence="11 17" id="KW-1133">Transmembrane helix</keyword>
<comment type="catalytic activity">
    <reaction evidence="16 17">
        <text>a ubiquinone + NADH + 5 H(+)(in) = a ubiquinol + NAD(+) + 4 H(+)(out)</text>
        <dbReference type="Rhea" id="RHEA:29091"/>
        <dbReference type="Rhea" id="RHEA-COMP:9565"/>
        <dbReference type="Rhea" id="RHEA-COMP:9566"/>
        <dbReference type="ChEBI" id="CHEBI:15378"/>
        <dbReference type="ChEBI" id="CHEBI:16389"/>
        <dbReference type="ChEBI" id="CHEBI:17976"/>
        <dbReference type="ChEBI" id="CHEBI:57540"/>
        <dbReference type="ChEBI" id="CHEBI:57945"/>
        <dbReference type="EC" id="7.1.1.2"/>
    </reaction>
</comment>
<keyword evidence="9" id="KW-1278">Translocase</keyword>
<keyword evidence="8" id="KW-0999">Mitochondrion inner membrane</keyword>
<evidence type="ECO:0000256" key="10">
    <source>
        <dbReference type="ARBA" id="ARBA00022982"/>
    </source>
</evidence>
<evidence type="ECO:0000256" key="17">
    <source>
        <dbReference type="RuleBase" id="RU003404"/>
    </source>
</evidence>
<feature type="domain" description="NADH dehydrogenase subunit 5 C-terminal" evidence="20">
    <location>
        <begin position="389"/>
        <end position="561"/>
    </location>
</feature>
<evidence type="ECO:0000256" key="15">
    <source>
        <dbReference type="ARBA" id="ARBA00023136"/>
    </source>
</evidence>
<geneLocation type="mitochondrion" evidence="21"/>
<feature type="transmembrane region" description="Helical" evidence="17">
    <location>
        <begin position="145"/>
        <end position="164"/>
    </location>
</feature>
<evidence type="ECO:0000313" key="21">
    <source>
        <dbReference type="EMBL" id="QOV03005.1"/>
    </source>
</evidence>
<feature type="transmembrane region" description="Helical" evidence="17">
    <location>
        <begin position="335"/>
        <end position="353"/>
    </location>
</feature>
<evidence type="ECO:0000256" key="8">
    <source>
        <dbReference type="ARBA" id="ARBA00022792"/>
    </source>
</evidence>
<evidence type="ECO:0000256" key="11">
    <source>
        <dbReference type="ARBA" id="ARBA00022989"/>
    </source>
</evidence>
<keyword evidence="10" id="KW-0249">Electron transport</keyword>
<proteinExistence type="inferred from homology"/>
<feature type="transmembrane region" description="Helical" evidence="17">
    <location>
        <begin position="292"/>
        <end position="314"/>
    </location>
</feature>
<feature type="transmembrane region" description="Helical" evidence="17">
    <location>
        <begin position="240"/>
        <end position="261"/>
    </location>
</feature>
<dbReference type="GO" id="GO:0042773">
    <property type="term" value="P:ATP synthesis coupled electron transport"/>
    <property type="evidence" value="ECO:0007669"/>
    <property type="project" value="InterPro"/>
</dbReference>
<feature type="transmembrane region" description="Helical" evidence="17">
    <location>
        <begin position="453"/>
        <end position="470"/>
    </location>
</feature>
<evidence type="ECO:0000256" key="5">
    <source>
        <dbReference type="ARBA" id="ARBA00022448"/>
    </source>
</evidence>
<dbReference type="CTD" id="4540"/>
<sequence length="563" mass="67347">MMNIMLYYLCGIIFLLLSIIMFFFSIFFLMNMNNYFLEWMLFSMNSLSMNMFIYIDWITLMFIFTVLLISSMIMFYCIEYMNHDNYNIRFFYVLLFFVFSMLIMVLSPNLISILLGWDGLGLTSYCLVIYYQNYSSYNSGMLTVLLNRIGDIMIIFSVGMMFILGSWSFILYNNMMFIILMMIMIAAFTKSAQFPFSSWLPAAMAAPTPVSSLVHSSTLVTAGVYLMIRFNKLMYNFPSLLKWIMITGLLTMMMAGFSANFEFDMKKIIAFSTLSQLGLMMMIYSMKNYELAFFHLMIHAMFKSMMFMCSGILIHSLNNYQDIRFMGMSIKNFPITTSMFLISNLSLCGMPFYSGFYSKDMILENMFMKNISFILYILLLLSTGLTVMYSIRLSYYLVVNKMMFFPMNNIKEFKLMNYSMLILMFLSIFFGYIMNWMLFFNIENILLLKIEKLMILMVCFTFFFLGKFMYKFKFFIKKNYFIKFFFGKMWFLYNFNYIILINPYIFMKKYLVLYDKGWSEYYFKNSMMMFNKNLNNLNKLNNNILMMLKFIMMYLFLLLLLFF</sequence>
<feature type="transmembrane region" description="Helical" evidence="17">
    <location>
        <begin position="373"/>
        <end position="395"/>
    </location>
</feature>
<dbReference type="PRINTS" id="PR01434">
    <property type="entry name" value="NADHDHGNASE5"/>
</dbReference>
<dbReference type="InterPro" id="IPR001750">
    <property type="entry name" value="ND/Mrp_TM"/>
</dbReference>
<evidence type="ECO:0000256" key="14">
    <source>
        <dbReference type="ARBA" id="ARBA00023128"/>
    </source>
</evidence>
<dbReference type="GO" id="GO:0005743">
    <property type="term" value="C:mitochondrial inner membrane"/>
    <property type="evidence" value="ECO:0007669"/>
    <property type="project" value="UniProtKB-SubCell"/>
</dbReference>
<dbReference type="GO" id="GO:0015990">
    <property type="term" value="P:electron transport coupled proton transport"/>
    <property type="evidence" value="ECO:0007669"/>
    <property type="project" value="TreeGrafter"/>
</dbReference>